<dbReference type="PANTHER" id="PTHR20883">
    <property type="entry name" value="PHYTANOYL-COA DIOXYGENASE DOMAIN CONTAINING 1"/>
    <property type="match status" value="1"/>
</dbReference>
<proteinExistence type="predicted"/>
<accession>A0A382BG45</accession>
<evidence type="ECO:0008006" key="2">
    <source>
        <dbReference type="Google" id="ProtNLM"/>
    </source>
</evidence>
<name>A0A382BG45_9ZZZZ</name>
<dbReference type="Gene3D" id="2.60.120.620">
    <property type="entry name" value="q2cbj1_9rhob like domain"/>
    <property type="match status" value="1"/>
</dbReference>
<dbReference type="InterPro" id="IPR008775">
    <property type="entry name" value="Phytyl_CoA_dOase-like"/>
</dbReference>
<sequence length="287" mass="32112">MSKAIEKPDETLSTVQPFEFSKEFNKQLKDLDLLETVDHIKEHGYAVMDAGVSEEFNKRLRETCIKLAQETEGPAKGYAAAILLGRDPVFEEVVLNPRIQSMVEVMCGKGALLSQLIASVRPKGAPEIGLHADQNWTPAPFPVHNQLLTLCWACDEYTKDGGCTKVIPKSHLKRRHPLPKEITAQKGAIPVECPPGSLVMWDGSIWHSNYPRSIEGERVVIHITFSRLALRTVESYDHLDDKWLEGKPKELATMLGRDDFLGHKDFSKGGAGGEVEKLVKTFTWVRN</sequence>
<gene>
    <name evidence="1" type="ORF">METZ01_LOCUS165325</name>
</gene>
<dbReference type="PANTHER" id="PTHR20883:SF48">
    <property type="entry name" value="ECTOINE DIOXYGENASE"/>
    <property type="match status" value="1"/>
</dbReference>
<protein>
    <recommendedName>
        <fullName evidence="2">Phytanoyl-CoA dioxygenase family protein</fullName>
    </recommendedName>
</protein>
<dbReference type="GO" id="GO:0046872">
    <property type="term" value="F:metal ion binding"/>
    <property type="evidence" value="ECO:0007669"/>
    <property type="project" value="UniProtKB-ARBA"/>
</dbReference>
<dbReference type="SUPFAM" id="SSF51197">
    <property type="entry name" value="Clavaminate synthase-like"/>
    <property type="match status" value="1"/>
</dbReference>
<dbReference type="AlphaFoldDB" id="A0A382BG45"/>
<dbReference type="Pfam" id="PF05721">
    <property type="entry name" value="PhyH"/>
    <property type="match status" value="1"/>
</dbReference>
<dbReference type="GO" id="GO:0016491">
    <property type="term" value="F:oxidoreductase activity"/>
    <property type="evidence" value="ECO:0007669"/>
    <property type="project" value="UniProtKB-ARBA"/>
</dbReference>
<organism evidence="1">
    <name type="scientific">marine metagenome</name>
    <dbReference type="NCBI Taxonomy" id="408172"/>
    <lineage>
        <taxon>unclassified sequences</taxon>
        <taxon>metagenomes</taxon>
        <taxon>ecological metagenomes</taxon>
    </lineage>
</organism>
<reference evidence="1" key="1">
    <citation type="submission" date="2018-05" db="EMBL/GenBank/DDBJ databases">
        <authorList>
            <person name="Lanie J.A."/>
            <person name="Ng W.-L."/>
            <person name="Kazmierczak K.M."/>
            <person name="Andrzejewski T.M."/>
            <person name="Davidsen T.M."/>
            <person name="Wayne K.J."/>
            <person name="Tettelin H."/>
            <person name="Glass J.I."/>
            <person name="Rusch D."/>
            <person name="Podicherti R."/>
            <person name="Tsui H.-C.T."/>
            <person name="Winkler M.E."/>
        </authorList>
    </citation>
    <scope>NUCLEOTIDE SEQUENCE</scope>
</reference>
<evidence type="ECO:0000313" key="1">
    <source>
        <dbReference type="EMBL" id="SVB12471.1"/>
    </source>
</evidence>
<dbReference type="EMBL" id="UINC01029555">
    <property type="protein sequence ID" value="SVB12471.1"/>
    <property type="molecule type" value="Genomic_DNA"/>
</dbReference>